<feature type="domain" description="DUF4136" evidence="2">
    <location>
        <begin position="31"/>
        <end position="209"/>
    </location>
</feature>
<evidence type="ECO:0000313" key="4">
    <source>
        <dbReference type="Proteomes" id="UP000451565"/>
    </source>
</evidence>
<keyword evidence="4" id="KW-1185">Reference proteome</keyword>
<gene>
    <name evidence="3" type="ORF">GEV47_05585</name>
</gene>
<dbReference type="Pfam" id="PF13590">
    <property type="entry name" value="DUF4136"/>
    <property type="match status" value="1"/>
</dbReference>
<evidence type="ECO:0000313" key="3">
    <source>
        <dbReference type="EMBL" id="MQR00153.1"/>
    </source>
</evidence>
<name>A0A843YRL5_9BURK</name>
<dbReference type="RefSeq" id="WP_153233665.1">
    <property type="nucleotide sequence ID" value="NZ_WINI01000001.1"/>
</dbReference>
<accession>A0A843YRL5</accession>
<sequence>MKINIKRYLGLGIVASCLLLSGCASVIRSNVTAFNEWPADLTDKSYTFATTAEQNNDLEYRNYETLIAAELQHLGFTQVANGAPAQLKVSFDYGISSREVRVVEPVVVDPGWPGYPFYGPYWGAGPYGRYYGRVYDPLWYGGMYGPAPGVIVPRESNYEMFTRHLHIDIAHAGNGKKLYEVNVNSEGRIGVLATVMPYLVRSAFTDFPGQSGLSHVVELKLDGK</sequence>
<dbReference type="AlphaFoldDB" id="A0A843YRL5"/>
<dbReference type="Gene3D" id="3.30.160.670">
    <property type="match status" value="1"/>
</dbReference>
<dbReference type="PROSITE" id="PS51257">
    <property type="entry name" value="PROKAR_LIPOPROTEIN"/>
    <property type="match status" value="1"/>
</dbReference>
<proteinExistence type="predicted"/>
<evidence type="ECO:0000256" key="1">
    <source>
        <dbReference type="SAM" id="SignalP"/>
    </source>
</evidence>
<comment type="caution">
    <text evidence="3">The sequence shown here is derived from an EMBL/GenBank/DDBJ whole genome shotgun (WGS) entry which is preliminary data.</text>
</comment>
<dbReference type="OrthoDB" id="8940851at2"/>
<protein>
    <submittedName>
        <fullName evidence="3">DUF4136 domain-containing protein</fullName>
    </submittedName>
</protein>
<reference evidence="3 4" key="1">
    <citation type="submission" date="2019-10" db="EMBL/GenBank/DDBJ databases">
        <title>Glaciimonas soli sp. nov., a psychrophilic bacterium isolated from the forest soil of a high elevation mountain in Taiwan.</title>
        <authorList>
            <person name="Wang L.-T."/>
            <person name="Shieh W.Y."/>
        </authorList>
    </citation>
    <scope>NUCLEOTIDE SEQUENCE [LARGE SCALE GENOMIC DNA]</scope>
    <source>
        <strain evidence="3 4">GS1</strain>
    </source>
</reference>
<feature type="signal peptide" evidence="1">
    <location>
        <begin position="1"/>
        <end position="26"/>
    </location>
</feature>
<feature type="chain" id="PRO_5032800696" evidence="1">
    <location>
        <begin position="27"/>
        <end position="224"/>
    </location>
</feature>
<dbReference type="EMBL" id="WINI01000001">
    <property type="protein sequence ID" value="MQR00153.1"/>
    <property type="molecule type" value="Genomic_DNA"/>
</dbReference>
<keyword evidence="1" id="KW-0732">Signal</keyword>
<dbReference type="InterPro" id="IPR025411">
    <property type="entry name" value="DUF4136"/>
</dbReference>
<dbReference type="Proteomes" id="UP000451565">
    <property type="component" value="Unassembled WGS sequence"/>
</dbReference>
<evidence type="ECO:0000259" key="2">
    <source>
        <dbReference type="Pfam" id="PF13590"/>
    </source>
</evidence>
<organism evidence="3 4">
    <name type="scientific">Glaciimonas soli</name>
    <dbReference type="NCBI Taxonomy" id="2590999"/>
    <lineage>
        <taxon>Bacteria</taxon>
        <taxon>Pseudomonadati</taxon>
        <taxon>Pseudomonadota</taxon>
        <taxon>Betaproteobacteria</taxon>
        <taxon>Burkholderiales</taxon>
        <taxon>Oxalobacteraceae</taxon>
        <taxon>Glaciimonas</taxon>
    </lineage>
</organism>